<dbReference type="Gene3D" id="3.30.160.250">
    <property type="match status" value="1"/>
</dbReference>
<dbReference type="InterPro" id="IPR035069">
    <property type="entry name" value="TTHA1013/TTHA0281-like"/>
</dbReference>
<feature type="domain" description="HicB-like antitoxin of toxin-antitoxin system" evidence="1">
    <location>
        <begin position="4"/>
        <end position="65"/>
    </location>
</feature>
<dbReference type="InterPro" id="IPR031807">
    <property type="entry name" value="HicB-like"/>
</dbReference>
<sequence length="72" mass="7538">MNAYPIVIEPLAPEDGGGFVAIVPDLPGCMSDGETPVEAVANVQDAIVQWIETARDLGHKVPEPSRKLALAG</sequence>
<evidence type="ECO:0000313" key="2">
    <source>
        <dbReference type="EMBL" id="SCM75366.1"/>
    </source>
</evidence>
<proteinExistence type="predicted"/>
<dbReference type="EMBL" id="FMJD01000006">
    <property type="protein sequence ID" value="SCM75366.1"/>
    <property type="molecule type" value="Genomic_DNA"/>
</dbReference>
<accession>A0A212LCT1</accession>
<gene>
    <name evidence="2" type="ORF">KL86PLE_20034</name>
</gene>
<name>A0A212LCT1_9HYPH</name>
<evidence type="ECO:0000259" key="1">
    <source>
        <dbReference type="Pfam" id="PF15919"/>
    </source>
</evidence>
<dbReference type="SUPFAM" id="SSF143100">
    <property type="entry name" value="TTHA1013/TTHA0281-like"/>
    <property type="match status" value="1"/>
</dbReference>
<reference evidence="2" key="1">
    <citation type="submission" date="2016-08" db="EMBL/GenBank/DDBJ databases">
        <authorList>
            <person name="Seilhamer J.J."/>
        </authorList>
    </citation>
    <scope>NUCLEOTIDE SEQUENCE</scope>
    <source>
        <strain evidence="2">86</strain>
    </source>
</reference>
<dbReference type="RefSeq" id="WP_100083504.1">
    <property type="nucleotide sequence ID" value="NZ_LT608334.1"/>
</dbReference>
<organism evidence="2">
    <name type="scientific">uncultured Pleomorphomonas sp</name>
    <dbReference type="NCBI Taxonomy" id="442121"/>
    <lineage>
        <taxon>Bacteria</taxon>
        <taxon>Pseudomonadati</taxon>
        <taxon>Pseudomonadota</taxon>
        <taxon>Alphaproteobacteria</taxon>
        <taxon>Hyphomicrobiales</taxon>
        <taxon>Pleomorphomonadaceae</taxon>
        <taxon>Pleomorphomonas</taxon>
        <taxon>environmental samples</taxon>
    </lineage>
</organism>
<protein>
    <recommendedName>
        <fullName evidence="1">HicB-like antitoxin of toxin-antitoxin system domain-containing protein</fullName>
    </recommendedName>
</protein>
<dbReference type="InterPro" id="IPR051404">
    <property type="entry name" value="TA_system_antitoxin"/>
</dbReference>
<dbReference type="Pfam" id="PF15919">
    <property type="entry name" value="HicB_lk_antitox"/>
    <property type="match status" value="1"/>
</dbReference>
<dbReference type="PANTHER" id="PTHR34504">
    <property type="entry name" value="ANTITOXIN HICB"/>
    <property type="match status" value="1"/>
</dbReference>
<dbReference type="PANTHER" id="PTHR34504:SF2">
    <property type="entry name" value="UPF0150 PROTEIN SSL0259"/>
    <property type="match status" value="1"/>
</dbReference>
<dbReference type="AlphaFoldDB" id="A0A212LCT1"/>